<accession>A0A552V5P2</accession>
<gene>
    <name evidence="8" type="ORF">FMM05_06025</name>
</gene>
<evidence type="ECO:0000256" key="5">
    <source>
        <dbReference type="ARBA" id="ARBA00023012"/>
    </source>
</evidence>
<evidence type="ECO:0000256" key="2">
    <source>
        <dbReference type="ARBA" id="ARBA00012438"/>
    </source>
</evidence>
<keyword evidence="6" id="KW-0472">Membrane</keyword>
<evidence type="ECO:0000313" key="9">
    <source>
        <dbReference type="Proteomes" id="UP000320643"/>
    </source>
</evidence>
<dbReference type="InterPro" id="IPR003594">
    <property type="entry name" value="HATPase_dom"/>
</dbReference>
<dbReference type="Gene3D" id="3.30.565.10">
    <property type="entry name" value="Histidine kinase-like ATPase, C-terminal domain"/>
    <property type="match status" value="1"/>
</dbReference>
<comment type="catalytic activity">
    <reaction evidence="1">
        <text>ATP + protein L-histidine = ADP + protein N-phospho-L-histidine.</text>
        <dbReference type="EC" id="2.7.13.3"/>
    </reaction>
</comment>
<sequence length="261" mass="29416">MKHHSSIAFGIIIGLLFVSLLVLFCALIIKLYIHKIKTYTKVIYQKDLDFQKTLTTTVIETQEQVLNNISQDLHDDAGQQLTCINFFIENLKLDSPELTDVLQPISNSVYQLSNSIRSISHSLNNQLLMQQDLFKAIEAETDRLQSNGRITINFVQEGIETKTFGTNQKIVVYRIFQEIINNIFKHSKATEVEVALKSSPIFTMIISDNGTGFDYNAVKNSDKGIGLKNIVSRAQIINFDVDIVSKPGRGTTITVFENNTP</sequence>
<name>A0A552V5P2_9FLAO</name>
<dbReference type="PANTHER" id="PTHR24421:SF10">
    <property type="entry name" value="NITRATE_NITRITE SENSOR PROTEIN NARQ"/>
    <property type="match status" value="1"/>
</dbReference>
<dbReference type="PANTHER" id="PTHR24421">
    <property type="entry name" value="NITRATE/NITRITE SENSOR PROTEIN NARX-RELATED"/>
    <property type="match status" value="1"/>
</dbReference>
<dbReference type="RefSeq" id="WP_143372442.1">
    <property type="nucleotide sequence ID" value="NZ_VJVZ01000003.1"/>
</dbReference>
<dbReference type="EMBL" id="VJVZ01000003">
    <property type="protein sequence ID" value="TRW25778.1"/>
    <property type="molecule type" value="Genomic_DNA"/>
</dbReference>
<dbReference type="InterPro" id="IPR036890">
    <property type="entry name" value="HATPase_C_sf"/>
</dbReference>
<evidence type="ECO:0000256" key="3">
    <source>
        <dbReference type="ARBA" id="ARBA00022679"/>
    </source>
</evidence>
<feature type="domain" description="Histidine kinase/HSP90-like ATPase" evidence="7">
    <location>
        <begin position="171"/>
        <end position="255"/>
    </location>
</feature>
<evidence type="ECO:0000256" key="4">
    <source>
        <dbReference type="ARBA" id="ARBA00022777"/>
    </source>
</evidence>
<proteinExistence type="predicted"/>
<keyword evidence="9" id="KW-1185">Reference proteome</keyword>
<dbReference type="OrthoDB" id="9760839at2"/>
<dbReference type="Proteomes" id="UP000320643">
    <property type="component" value="Unassembled WGS sequence"/>
</dbReference>
<evidence type="ECO:0000313" key="8">
    <source>
        <dbReference type="EMBL" id="TRW25778.1"/>
    </source>
</evidence>
<keyword evidence="6" id="KW-0812">Transmembrane</keyword>
<dbReference type="GO" id="GO:0000160">
    <property type="term" value="P:phosphorelay signal transduction system"/>
    <property type="evidence" value="ECO:0007669"/>
    <property type="project" value="UniProtKB-KW"/>
</dbReference>
<dbReference type="GO" id="GO:0004673">
    <property type="term" value="F:protein histidine kinase activity"/>
    <property type="evidence" value="ECO:0007669"/>
    <property type="project" value="UniProtKB-EC"/>
</dbReference>
<reference evidence="8 9" key="1">
    <citation type="submission" date="2019-07" db="EMBL/GenBank/DDBJ databases">
        <title>Flavobacterium sp. nov., isolated from glacier ice.</title>
        <authorList>
            <person name="Liu Q."/>
            <person name="Xin Y.-H."/>
        </authorList>
    </citation>
    <scope>NUCLEOTIDE SEQUENCE [LARGE SCALE GENOMIC DNA]</scope>
    <source>
        <strain evidence="8 9">ZT4R6</strain>
    </source>
</reference>
<dbReference type="Pfam" id="PF02518">
    <property type="entry name" value="HATPase_c"/>
    <property type="match status" value="1"/>
</dbReference>
<keyword evidence="5" id="KW-0902">Two-component regulatory system</keyword>
<keyword evidence="3" id="KW-0808">Transferase</keyword>
<evidence type="ECO:0000256" key="6">
    <source>
        <dbReference type="SAM" id="Phobius"/>
    </source>
</evidence>
<dbReference type="CDD" id="cd16917">
    <property type="entry name" value="HATPase_UhpB-NarQ-NarX-like"/>
    <property type="match status" value="1"/>
</dbReference>
<dbReference type="SUPFAM" id="SSF55874">
    <property type="entry name" value="ATPase domain of HSP90 chaperone/DNA topoisomerase II/histidine kinase"/>
    <property type="match status" value="1"/>
</dbReference>
<comment type="caution">
    <text evidence="8">The sequence shown here is derived from an EMBL/GenBank/DDBJ whole genome shotgun (WGS) entry which is preliminary data.</text>
</comment>
<dbReference type="EC" id="2.7.13.3" evidence="2"/>
<organism evidence="8 9">
    <name type="scientific">Flavobacterium zepuense</name>
    <dbReference type="NCBI Taxonomy" id="2593302"/>
    <lineage>
        <taxon>Bacteria</taxon>
        <taxon>Pseudomonadati</taxon>
        <taxon>Bacteroidota</taxon>
        <taxon>Flavobacteriia</taxon>
        <taxon>Flavobacteriales</taxon>
        <taxon>Flavobacteriaceae</taxon>
        <taxon>Flavobacterium</taxon>
    </lineage>
</organism>
<evidence type="ECO:0000259" key="7">
    <source>
        <dbReference type="Pfam" id="PF02518"/>
    </source>
</evidence>
<evidence type="ECO:0000256" key="1">
    <source>
        <dbReference type="ARBA" id="ARBA00000085"/>
    </source>
</evidence>
<dbReference type="InterPro" id="IPR050482">
    <property type="entry name" value="Sensor_HK_TwoCompSys"/>
</dbReference>
<feature type="transmembrane region" description="Helical" evidence="6">
    <location>
        <begin position="6"/>
        <end position="33"/>
    </location>
</feature>
<keyword evidence="4" id="KW-0418">Kinase</keyword>
<keyword evidence="6" id="KW-1133">Transmembrane helix</keyword>
<dbReference type="AlphaFoldDB" id="A0A552V5P2"/>
<protein>
    <recommendedName>
        <fullName evidence="2">histidine kinase</fullName>
        <ecNumber evidence="2">2.7.13.3</ecNumber>
    </recommendedName>
</protein>